<reference evidence="13" key="1">
    <citation type="submission" date="2017-09" db="EMBL/GenBank/DDBJ databases">
        <title>Polyketide synthases of a Diaporthe helianthi virulent isolate.</title>
        <authorList>
            <person name="Baroncelli R."/>
        </authorList>
    </citation>
    <scope>NUCLEOTIDE SEQUENCE [LARGE SCALE GENOMIC DNA]</scope>
    <source>
        <strain evidence="13">7/96</strain>
    </source>
</reference>
<dbReference type="Proteomes" id="UP000094444">
    <property type="component" value="Unassembled WGS sequence"/>
</dbReference>
<feature type="transmembrane region" description="Helical" evidence="12">
    <location>
        <begin position="123"/>
        <end position="147"/>
    </location>
</feature>
<keyword evidence="7 12" id="KW-1133">Transmembrane helix</keyword>
<feature type="compositionally biased region" description="Low complexity" evidence="11">
    <location>
        <begin position="213"/>
        <end position="225"/>
    </location>
</feature>
<dbReference type="SUPFAM" id="SSF103506">
    <property type="entry name" value="Mitochondrial carrier"/>
    <property type="match status" value="1"/>
</dbReference>
<evidence type="ECO:0000256" key="11">
    <source>
        <dbReference type="SAM" id="MobiDB-lite"/>
    </source>
</evidence>
<evidence type="ECO:0000313" key="13">
    <source>
        <dbReference type="EMBL" id="POS81295.1"/>
    </source>
</evidence>
<feature type="repeat" description="Solcar" evidence="9">
    <location>
        <begin position="244"/>
        <end position="331"/>
    </location>
</feature>
<keyword evidence="4 9" id="KW-0812">Transmembrane</keyword>
<evidence type="ECO:0000313" key="14">
    <source>
        <dbReference type="Proteomes" id="UP000094444"/>
    </source>
</evidence>
<gene>
    <name evidence="13" type="ORF">DHEL01_v200308</name>
</gene>
<dbReference type="InterPro" id="IPR023395">
    <property type="entry name" value="MCP_dom_sf"/>
</dbReference>
<organism evidence="13 14">
    <name type="scientific">Diaporthe helianthi</name>
    <dbReference type="NCBI Taxonomy" id="158607"/>
    <lineage>
        <taxon>Eukaryota</taxon>
        <taxon>Fungi</taxon>
        <taxon>Dikarya</taxon>
        <taxon>Ascomycota</taxon>
        <taxon>Pezizomycotina</taxon>
        <taxon>Sordariomycetes</taxon>
        <taxon>Sordariomycetidae</taxon>
        <taxon>Diaporthales</taxon>
        <taxon>Diaporthaceae</taxon>
        <taxon>Diaporthe</taxon>
    </lineage>
</organism>
<evidence type="ECO:0000256" key="5">
    <source>
        <dbReference type="ARBA" id="ARBA00022737"/>
    </source>
</evidence>
<keyword evidence="14" id="KW-1185">Reference proteome</keyword>
<evidence type="ECO:0000256" key="10">
    <source>
        <dbReference type="RuleBase" id="RU000488"/>
    </source>
</evidence>
<evidence type="ECO:0000256" key="3">
    <source>
        <dbReference type="ARBA" id="ARBA00022448"/>
    </source>
</evidence>
<dbReference type="InterPro" id="IPR044712">
    <property type="entry name" value="SLC25A32-like"/>
</dbReference>
<dbReference type="GO" id="GO:0055085">
    <property type="term" value="P:transmembrane transport"/>
    <property type="evidence" value="ECO:0007669"/>
    <property type="project" value="InterPro"/>
</dbReference>
<dbReference type="AlphaFoldDB" id="A0A2P5IFL4"/>
<keyword evidence="6" id="KW-0999">Mitochondrion inner membrane</keyword>
<sequence>MEKRNGVAKSRVDGIAGFTAGVVTTMIFHPLDVIKTRLQVNVQPTTGPTKPRPLSTWDVFQTFMKAKNPVSAAYRGLPINVVANSASWACFFHFKDVFEGVISARGDELTPGEQLASGGRPTALGYFVASGLSGITTSFITNPLWLLRTRMTSTDRHKAEAYPSMRVGALQVYRGEGLGGFYKGLGTSLLGTSHGAIQFAMYESLRNARLLKQQQQRQRQQQQQQVDEAGGGGGSSSTTTDQKLSNEANVVISTVSKTTAALATFPHQVIRNRLQNQRDTTLYGKGITGVVRRMWQEGGIRPFYRGIVPSVLRTLPATWVTFLVVENVRYYLPRWLDNTEGSVFRE</sequence>
<dbReference type="Gene3D" id="1.50.40.10">
    <property type="entry name" value="Mitochondrial carrier domain"/>
    <property type="match status" value="1"/>
</dbReference>
<dbReference type="STRING" id="158607.A0A2P5IFL4"/>
<keyword evidence="3 10" id="KW-0813">Transport</keyword>
<keyword evidence="8 9" id="KW-0472">Membrane</keyword>
<dbReference type="GO" id="GO:0006862">
    <property type="term" value="P:nucleotide transport"/>
    <property type="evidence" value="ECO:0007669"/>
    <property type="project" value="InterPro"/>
</dbReference>
<comment type="caution">
    <text evidence="13">The sequence shown here is derived from an EMBL/GenBank/DDBJ whole genome shotgun (WGS) entry which is preliminary data.</text>
</comment>
<dbReference type="PANTHER" id="PTHR45683">
    <property type="entry name" value="MITOCHONDRIAL NICOTINAMIDE ADENINE DINUCLEOTIDE TRANSPORTER 1-RELATED-RELATED"/>
    <property type="match status" value="1"/>
</dbReference>
<keyword evidence="6" id="KW-0496">Mitochondrion</keyword>
<evidence type="ECO:0000256" key="12">
    <source>
        <dbReference type="SAM" id="Phobius"/>
    </source>
</evidence>
<feature type="repeat" description="Solcar" evidence="9">
    <location>
        <begin position="121"/>
        <end position="208"/>
    </location>
</feature>
<proteinExistence type="inferred from homology"/>
<name>A0A2P5IFL4_DIAHE</name>
<dbReference type="FunCoup" id="A0A2P5IFL4">
    <property type="interactions" value="126"/>
</dbReference>
<evidence type="ECO:0000256" key="6">
    <source>
        <dbReference type="ARBA" id="ARBA00022792"/>
    </source>
</evidence>
<feature type="repeat" description="Solcar" evidence="9">
    <location>
        <begin position="8"/>
        <end position="101"/>
    </location>
</feature>
<evidence type="ECO:0000256" key="4">
    <source>
        <dbReference type="ARBA" id="ARBA00022692"/>
    </source>
</evidence>
<dbReference type="InterPro" id="IPR018108">
    <property type="entry name" value="MCP_transmembrane"/>
</dbReference>
<feature type="transmembrane region" description="Helical" evidence="12">
    <location>
        <begin position="12"/>
        <end position="31"/>
    </location>
</feature>
<dbReference type="Pfam" id="PF00153">
    <property type="entry name" value="Mito_carr"/>
    <property type="match status" value="3"/>
</dbReference>
<dbReference type="GO" id="GO:0016020">
    <property type="term" value="C:membrane"/>
    <property type="evidence" value="ECO:0007669"/>
    <property type="project" value="UniProtKB-SubCell"/>
</dbReference>
<evidence type="ECO:0000256" key="8">
    <source>
        <dbReference type="ARBA" id="ARBA00023136"/>
    </source>
</evidence>
<dbReference type="OrthoDB" id="428293at2759"/>
<evidence type="ECO:0000256" key="9">
    <source>
        <dbReference type="PROSITE-ProRule" id="PRU00282"/>
    </source>
</evidence>
<protein>
    <submittedName>
        <fullName evidence="13">Mitochondrial folate carrier protein Flx1</fullName>
    </submittedName>
</protein>
<keyword evidence="5" id="KW-0677">Repeat</keyword>
<dbReference type="InParanoid" id="A0A2P5IFL4"/>
<feature type="region of interest" description="Disordered" evidence="11">
    <location>
        <begin position="212"/>
        <end position="243"/>
    </location>
</feature>
<accession>A0A2P5IFL4</accession>
<comment type="similarity">
    <text evidence="2 10">Belongs to the mitochondrial carrier (TC 2.A.29) family.</text>
</comment>
<dbReference type="PROSITE" id="PS50920">
    <property type="entry name" value="SOLCAR"/>
    <property type="match status" value="3"/>
</dbReference>
<evidence type="ECO:0000256" key="1">
    <source>
        <dbReference type="ARBA" id="ARBA00004141"/>
    </source>
</evidence>
<comment type="subcellular location">
    <subcellularLocation>
        <location evidence="1">Membrane</location>
        <topology evidence="1">Multi-pass membrane protein</topology>
    </subcellularLocation>
</comment>
<evidence type="ECO:0000256" key="2">
    <source>
        <dbReference type="ARBA" id="ARBA00006375"/>
    </source>
</evidence>
<evidence type="ECO:0000256" key="7">
    <source>
        <dbReference type="ARBA" id="ARBA00022989"/>
    </source>
</evidence>
<dbReference type="EMBL" id="MAVT02000012">
    <property type="protein sequence ID" value="POS81295.1"/>
    <property type="molecule type" value="Genomic_DNA"/>
</dbReference>